<reference evidence="7" key="1">
    <citation type="journal article" date="2016" name="Genome Announc.">
        <title>Draft genome sequence of Aspergillus niger strain An76.</title>
        <authorList>
            <person name="Gong W."/>
            <person name="Cheng Z."/>
            <person name="Zhang H."/>
            <person name="Liu L."/>
            <person name="Gao P."/>
            <person name="Wang L."/>
        </authorList>
    </citation>
    <scope>NUCLEOTIDE SEQUENCE [LARGE SCALE GENOMIC DNA]</scope>
    <source>
        <strain evidence="7">An76</strain>
    </source>
</reference>
<feature type="domain" description="MYND-type" evidence="5">
    <location>
        <begin position="510"/>
        <end position="546"/>
    </location>
</feature>
<dbReference type="VEuPathDB" id="FungiDB:M747DRAFT_244106"/>
<dbReference type="GO" id="GO:0005634">
    <property type="term" value="C:nucleus"/>
    <property type="evidence" value="ECO:0007669"/>
    <property type="project" value="TreeGrafter"/>
</dbReference>
<name>A0A124BVJ0_ASPNG</name>
<dbReference type="PANTHER" id="PTHR10237">
    <property type="entry name" value="DEFORMED EPIDERMAL AUTOREGULATORY FACTOR 1 HOMOLOG SUPPRESSIN"/>
    <property type="match status" value="1"/>
</dbReference>
<dbReference type="Pfam" id="PF01753">
    <property type="entry name" value="zf-MYND"/>
    <property type="match status" value="1"/>
</dbReference>
<dbReference type="GO" id="GO:0000981">
    <property type="term" value="F:DNA-binding transcription factor activity, RNA polymerase II-specific"/>
    <property type="evidence" value="ECO:0007669"/>
    <property type="project" value="TreeGrafter"/>
</dbReference>
<sequence length="912" mass="103232">MSSETSNLQGEHVARVVWAAHILAYLTKGRSHAQVEKVEDDVASDTDSEIETEVAVDDEMDTATAKAVPLSASRESVLRKFLDCICQLLSPSKGWEGVTAASMRESSGRFSVEVARNDGFGSDCGSFDPATLEYCRMLEEYLTSCVSTEETNTPANSMAEFEAASINYTASRVDYWISACQRTYANSHIDTDWHPQAWPGRESAAQTWTSMADLLVCSNSKRMAADIRTLSVQRAFGCVSSPEVHHLLLDALGPKVGSRLWVALKFVARPLTDCQRLREITLWESDLRHAQISLVPSAPKTTLRMEHVIDIVTAWERLGLGIATEPVIELLDPYRELFKQACAESLSLHAEMQLICYHEECRGRRRMLQYFGCSKKSCLLCETFLAAMHDPIETRGRHGVCYPAWGVPCLNSDAIYLVTTELGNDLVNRIRGLFNRIIRPGATANVMQSDFVSDFSKITLEEWRQRQKIVDIARAEQTTKWTKLQLIEGKGQDLHTRARPRPKFEPDNCCVMCNKTPARRCGRCRSTHYCSKDCQKSDFSSHKLLCKKLATLPDRPSPEHKRAIFFPVHETEPILIWIPTERQYEEDSRVWWTDALVRSYLGPDSPSIGRLYVEHNDVRGRNLGSGKFGSALRNEGYCVTLLHRDGYLKDGSPPNKSILASVRASGAPRPPYAYNGPMVAMREVHPEDYADIQLSDFRHLMDYLITYASTGVRESVPDLQYRAPTVVRGVKICCDGEIKLHASEPFVSIDVRRSTRIHLSSIQGNCNSPISALLGIPLIFWKDPDAEFHVNPPGWDATQWASSNQNVAFMMMRTNPSDTSWGWAPLYWNYDIGNVWVVREDGQDLDVREVAMMCHFARFKLQRMFEDTLESEESTLQERKRVLKYITRENMRAFWEETGGDEADRSHDDLSD</sequence>
<evidence type="ECO:0000256" key="2">
    <source>
        <dbReference type="ARBA" id="ARBA00022771"/>
    </source>
</evidence>
<evidence type="ECO:0000256" key="4">
    <source>
        <dbReference type="PROSITE-ProRule" id="PRU00134"/>
    </source>
</evidence>
<dbReference type="OMA" id="CYPAWGV"/>
<dbReference type="InterPro" id="IPR024119">
    <property type="entry name" value="TF_DEAF-1"/>
</dbReference>
<evidence type="ECO:0000313" key="6">
    <source>
        <dbReference type="EMBL" id="GAQ36246.1"/>
    </source>
</evidence>
<dbReference type="SUPFAM" id="SSF144232">
    <property type="entry name" value="HIT/MYND zinc finger-like"/>
    <property type="match status" value="1"/>
</dbReference>
<evidence type="ECO:0000259" key="5">
    <source>
        <dbReference type="PROSITE" id="PS50865"/>
    </source>
</evidence>
<dbReference type="OrthoDB" id="432970at2759"/>
<dbReference type="PROSITE" id="PS50865">
    <property type="entry name" value="ZF_MYND_2"/>
    <property type="match status" value="1"/>
</dbReference>
<dbReference type="VEuPathDB" id="FungiDB:An01g11400"/>
<proteinExistence type="predicted"/>
<dbReference type="Gene3D" id="6.10.140.2220">
    <property type="match status" value="1"/>
</dbReference>
<dbReference type="VEuPathDB" id="FungiDB:ATCC64974_14330"/>
<evidence type="ECO:0000256" key="3">
    <source>
        <dbReference type="ARBA" id="ARBA00022833"/>
    </source>
</evidence>
<comment type="caution">
    <text evidence="6">The sequence shown here is derived from an EMBL/GenBank/DDBJ whole genome shotgun (WGS) entry which is preliminary data.</text>
</comment>
<dbReference type="VEuPathDB" id="FungiDB:ASPNIDRAFT2_1117694"/>
<dbReference type="PANTHER" id="PTHR10237:SF14">
    <property type="entry name" value="MYND-TYPE DOMAIN-CONTAINING PROTEIN"/>
    <property type="match status" value="1"/>
</dbReference>
<organism evidence="6 7">
    <name type="scientific">Aspergillus niger</name>
    <dbReference type="NCBI Taxonomy" id="5061"/>
    <lineage>
        <taxon>Eukaryota</taxon>
        <taxon>Fungi</taxon>
        <taxon>Dikarya</taxon>
        <taxon>Ascomycota</taxon>
        <taxon>Pezizomycotina</taxon>
        <taxon>Eurotiomycetes</taxon>
        <taxon>Eurotiomycetidae</taxon>
        <taxon>Eurotiales</taxon>
        <taxon>Aspergillaceae</taxon>
        <taxon>Aspergillus</taxon>
        <taxon>Aspergillus subgen. Circumdati</taxon>
    </lineage>
</organism>
<dbReference type="InterPro" id="IPR027796">
    <property type="entry name" value="OTT_1508_deam-like"/>
</dbReference>
<dbReference type="AlphaFoldDB" id="A0A124BVJ0"/>
<gene>
    <name evidence="6" type="ORF">ABL_01566</name>
</gene>
<keyword evidence="2 4" id="KW-0863">Zinc-finger</keyword>
<keyword evidence="3" id="KW-0862">Zinc</keyword>
<dbReference type="Proteomes" id="UP000068243">
    <property type="component" value="Unassembled WGS sequence"/>
</dbReference>
<evidence type="ECO:0000313" key="7">
    <source>
        <dbReference type="Proteomes" id="UP000068243"/>
    </source>
</evidence>
<dbReference type="InterPro" id="IPR002893">
    <property type="entry name" value="Znf_MYND"/>
</dbReference>
<dbReference type="GO" id="GO:0008270">
    <property type="term" value="F:zinc ion binding"/>
    <property type="evidence" value="ECO:0007669"/>
    <property type="project" value="UniProtKB-KW"/>
</dbReference>
<evidence type="ECO:0000256" key="1">
    <source>
        <dbReference type="ARBA" id="ARBA00022723"/>
    </source>
</evidence>
<dbReference type="EMBL" id="BCMY01000002">
    <property type="protein sequence ID" value="GAQ36246.1"/>
    <property type="molecule type" value="Genomic_DNA"/>
</dbReference>
<keyword evidence="1" id="KW-0479">Metal-binding</keyword>
<dbReference type="Pfam" id="PF14441">
    <property type="entry name" value="OTT_1508_deam"/>
    <property type="match status" value="1"/>
</dbReference>
<protein>
    <recommendedName>
        <fullName evidence="5">MYND-type domain-containing protein</fullName>
    </recommendedName>
</protein>
<accession>A0A124BVJ0</accession>